<evidence type="ECO:0000313" key="5">
    <source>
        <dbReference type="Proteomes" id="UP000198211"/>
    </source>
</evidence>
<dbReference type="Pfam" id="PF00561">
    <property type="entry name" value="Abhydrolase_1"/>
    <property type="match status" value="1"/>
</dbReference>
<dbReference type="InterPro" id="IPR000073">
    <property type="entry name" value="AB_hydrolase_1"/>
</dbReference>
<feature type="signal peptide" evidence="2">
    <location>
        <begin position="1"/>
        <end position="20"/>
    </location>
</feature>
<evidence type="ECO:0000313" key="4">
    <source>
        <dbReference type="EMBL" id="OWY99929.1"/>
    </source>
</evidence>
<accession>A0A225V688</accession>
<feature type="domain" description="AB hydrolase-1" evidence="3">
    <location>
        <begin position="95"/>
        <end position="268"/>
    </location>
</feature>
<proteinExistence type="inferred from homology"/>
<evidence type="ECO:0000259" key="3">
    <source>
        <dbReference type="Pfam" id="PF00561"/>
    </source>
</evidence>
<protein>
    <recommendedName>
        <fullName evidence="3">AB hydrolase-1 domain-containing protein</fullName>
    </recommendedName>
</protein>
<comment type="similarity">
    <text evidence="1">Belongs to the AB hydrolase superfamily.</text>
</comment>
<keyword evidence="2" id="KW-0732">Signal</keyword>
<organism evidence="4 5">
    <name type="scientific">Phytophthora megakarya</name>
    <dbReference type="NCBI Taxonomy" id="4795"/>
    <lineage>
        <taxon>Eukaryota</taxon>
        <taxon>Sar</taxon>
        <taxon>Stramenopiles</taxon>
        <taxon>Oomycota</taxon>
        <taxon>Peronosporomycetes</taxon>
        <taxon>Peronosporales</taxon>
        <taxon>Peronosporaceae</taxon>
        <taxon>Phytophthora</taxon>
    </lineage>
</organism>
<dbReference type="EMBL" id="NBNE01008044">
    <property type="protein sequence ID" value="OWY99929.1"/>
    <property type="molecule type" value="Genomic_DNA"/>
</dbReference>
<dbReference type="Gene3D" id="3.40.50.1820">
    <property type="entry name" value="alpha/beta hydrolase"/>
    <property type="match status" value="2"/>
</dbReference>
<dbReference type="PANTHER" id="PTHR43039">
    <property type="entry name" value="ESTERASE-RELATED"/>
    <property type="match status" value="1"/>
</dbReference>
<dbReference type="Proteomes" id="UP000198211">
    <property type="component" value="Unassembled WGS sequence"/>
</dbReference>
<dbReference type="STRING" id="4795.A0A225V688"/>
<dbReference type="AlphaFoldDB" id="A0A225V688"/>
<comment type="caution">
    <text evidence="4">The sequence shown here is derived from an EMBL/GenBank/DDBJ whole genome shotgun (WGS) entry which is preliminary data.</text>
</comment>
<feature type="chain" id="PRO_5012963015" description="AB hydrolase-1 domain-containing protein" evidence="2">
    <location>
        <begin position="21"/>
        <end position="582"/>
    </location>
</feature>
<dbReference type="SUPFAM" id="SSF53474">
    <property type="entry name" value="alpha/beta-Hydrolases"/>
    <property type="match status" value="1"/>
</dbReference>
<keyword evidence="5" id="KW-1185">Reference proteome</keyword>
<dbReference type="InterPro" id="IPR029058">
    <property type="entry name" value="AB_hydrolase_fold"/>
</dbReference>
<sequence>MLDHCVVLFAVGLAFAQVFATPSNQDQLNGWYPCSNYTISEPSNTRDAECASYMAPLCYPGICNASDIADPTIGLFVKRYLATSGDPQNATNVWLLQGGPGHASTGMEPLMISLQTRLEGMVNVYTMDHRGTGRSTRLDCATAQATTPGSPSGVNVNPSEVSACAEDLQFQFGDLASFSMTTAATDIATFMSKYTNGKDTIVYGVSYGTALVERLMHLNPPTVIGYVLDSIATASGASNFPFISMWDTDFGEVGETFLELCKEDKECMSHFESGDLVSTLQGVIEKVDKEPNSTCSQVLISKDGSGNEPPSFYLRRALGVLVADTNLRTLIPPIIYRLRRCGFGDIDVLTRFVSSLEILLKDSAKDNPLNSMLLYNLIVYSEMWETPTPSNEILKSRFTNMKVTNGGFTEGEGSVYELNSQYCAFSKEKSPTCDEFNVGNYDANPILYKRDEYWNKSATIPSHASVLLMSGKLDPLTPPKYAKYLLDVLNGDNKELVTFNYTGHATMMSTPLVEGDPISKHCGMRIIASYVKNGGNLSSLDKSCMNEMPGFNLTIPTGYLHYYLGTEDAYNGAYNASLDVQN</sequence>
<name>A0A225V688_9STRA</name>
<gene>
    <name evidence="4" type="ORF">PHMEG_00028985</name>
</gene>
<reference evidence="5" key="1">
    <citation type="submission" date="2017-03" db="EMBL/GenBank/DDBJ databases">
        <title>Phytopthora megakarya and P. palmivora, two closely related causual agents of cacao black pod achieved similar genome size and gene model numbers by different mechanisms.</title>
        <authorList>
            <person name="Ali S."/>
            <person name="Shao J."/>
            <person name="Larry D.J."/>
            <person name="Kronmiller B."/>
            <person name="Shen D."/>
            <person name="Strem M.D."/>
            <person name="Melnick R.L."/>
            <person name="Guiltinan M.J."/>
            <person name="Tyler B.M."/>
            <person name="Meinhardt L.W."/>
            <person name="Bailey B.A."/>
        </authorList>
    </citation>
    <scope>NUCLEOTIDE SEQUENCE [LARGE SCALE GENOMIC DNA]</scope>
    <source>
        <strain evidence="5">zdho120</strain>
    </source>
</reference>
<dbReference type="OrthoDB" id="425534at2759"/>
<evidence type="ECO:0000256" key="2">
    <source>
        <dbReference type="SAM" id="SignalP"/>
    </source>
</evidence>
<evidence type="ECO:0000256" key="1">
    <source>
        <dbReference type="ARBA" id="ARBA00008645"/>
    </source>
</evidence>